<dbReference type="NCBIfam" id="TIGR01581">
    <property type="entry name" value="Mo_ABC_porter"/>
    <property type="match status" value="1"/>
</dbReference>
<feature type="transmembrane region" description="Helical" evidence="10">
    <location>
        <begin position="29"/>
        <end position="53"/>
    </location>
</feature>
<dbReference type="PANTHER" id="PTHR30406">
    <property type="entry name" value="SULFATE TRANSPORT SYSTEM PERMEASE PROTEIN"/>
    <property type="match status" value="1"/>
</dbReference>
<comment type="function">
    <text evidence="9">Part of the ABC transporter complex CysAWTP (TC 3.A.1.6.1) involved in sulfate/thiosulfate import. Probably responsible for the translocation of the substrate across the membrane.</text>
</comment>
<accession>A0ABW8TDZ0</accession>
<keyword evidence="7" id="KW-0764">Sulfate transport</keyword>
<dbReference type="CDD" id="cd06261">
    <property type="entry name" value="TM_PBP2"/>
    <property type="match status" value="1"/>
</dbReference>
<comment type="function">
    <text evidence="11">Part of the binding-protein-dependent transport system for molybdenum; probably responsible for the translocation of the substrate across the membrane.</text>
</comment>
<feature type="transmembrane region" description="Helical" evidence="10">
    <location>
        <begin position="110"/>
        <end position="132"/>
    </location>
</feature>
<dbReference type="EMBL" id="JBJIAA010000006">
    <property type="protein sequence ID" value="MFL0250427.1"/>
    <property type="molecule type" value="Genomic_DNA"/>
</dbReference>
<keyword evidence="11" id="KW-1003">Cell membrane</keyword>
<comment type="subcellular location">
    <subcellularLocation>
        <location evidence="10">Cell membrane</location>
        <topology evidence="10">Multi-pass membrane protein</topology>
    </subcellularLocation>
    <subcellularLocation>
        <location evidence="1">Membrane</location>
        <topology evidence="1">Multi-pass membrane protein</topology>
    </subcellularLocation>
</comment>
<keyword evidence="4 11" id="KW-0500">Molybdenum</keyword>
<keyword evidence="8 10" id="KW-0472">Membrane</keyword>
<feature type="transmembrane region" description="Helical" evidence="10">
    <location>
        <begin position="152"/>
        <end position="171"/>
    </location>
</feature>
<evidence type="ECO:0000256" key="1">
    <source>
        <dbReference type="ARBA" id="ARBA00004141"/>
    </source>
</evidence>
<evidence type="ECO:0000256" key="5">
    <source>
        <dbReference type="ARBA" id="ARBA00022692"/>
    </source>
</evidence>
<evidence type="ECO:0000256" key="3">
    <source>
        <dbReference type="ARBA" id="ARBA00022448"/>
    </source>
</evidence>
<comment type="caution">
    <text evidence="13">The sequence shown here is derived from an EMBL/GenBank/DDBJ whole genome shotgun (WGS) entry which is preliminary data.</text>
</comment>
<evidence type="ECO:0000256" key="9">
    <source>
        <dbReference type="ARBA" id="ARBA00025323"/>
    </source>
</evidence>
<sequence length="285" mass="31865">MVEDGIKLRRKYTNVFAKETRNNFVMERILFPTMCCMAVIYIFLLVFPILSLMKYAGVYNILKNVCNTENVNCILLSLVTSLVSLVITFLFGTATAFYIANISNNKMAKLLDIIVEIPIVLPPAVAGIALLLTFGSNGFIGRFLSQYNIDIVFTPIAVVIAQVFVSSAFYVRVLRDSIKRVPDEIFEATYVFGAGKVETNIRVIIPMLKNSIISGLILAWVRSMGEFGATLMFAGNILNKTRTIPLEIYTLMQSDIKTATAFAAILYILSFSMLVIVRMNEKEDK</sequence>
<feature type="transmembrane region" description="Helical" evidence="10">
    <location>
        <begin position="212"/>
        <end position="238"/>
    </location>
</feature>
<proteinExistence type="inferred from homology"/>
<dbReference type="Proteomes" id="UP001623592">
    <property type="component" value="Unassembled WGS sequence"/>
</dbReference>
<evidence type="ECO:0000259" key="12">
    <source>
        <dbReference type="PROSITE" id="PS50928"/>
    </source>
</evidence>
<dbReference type="SUPFAM" id="SSF161098">
    <property type="entry name" value="MetI-like"/>
    <property type="match status" value="1"/>
</dbReference>
<dbReference type="Gene3D" id="1.10.3720.10">
    <property type="entry name" value="MetI-like"/>
    <property type="match status" value="1"/>
</dbReference>
<reference evidence="13 14" key="1">
    <citation type="submission" date="2024-11" db="EMBL/GenBank/DDBJ databases">
        <authorList>
            <person name="Heng Y.C."/>
            <person name="Lim A.C.H."/>
            <person name="Lee J.K.Y."/>
            <person name="Kittelmann S."/>
        </authorList>
    </citation>
    <scope>NUCLEOTIDE SEQUENCE [LARGE SCALE GENOMIC DNA]</scope>
    <source>
        <strain evidence="13 14">WILCCON 0114</strain>
    </source>
</reference>
<dbReference type="InterPro" id="IPR006469">
    <property type="entry name" value="NifC_ABC_porter"/>
</dbReference>
<comment type="subunit">
    <text evidence="2">The complex is composed of two ATP-binding proteins (CysA), two transmembrane proteins (CysT and CysW) and a solute-binding protein (CysP).</text>
</comment>
<feature type="transmembrane region" description="Helical" evidence="10">
    <location>
        <begin position="73"/>
        <end position="98"/>
    </location>
</feature>
<protein>
    <recommendedName>
        <fullName evidence="11">Molybdenum transport system permease</fullName>
    </recommendedName>
</protein>
<keyword evidence="6 10" id="KW-1133">Transmembrane helix</keyword>
<keyword evidence="5 10" id="KW-0812">Transmembrane</keyword>
<dbReference type="InterPro" id="IPR011867">
    <property type="entry name" value="ModB_ABC"/>
</dbReference>
<evidence type="ECO:0000256" key="2">
    <source>
        <dbReference type="ARBA" id="ARBA00011779"/>
    </source>
</evidence>
<keyword evidence="14" id="KW-1185">Reference proteome</keyword>
<name>A0ABW8TDZ0_9CLOT</name>
<feature type="transmembrane region" description="Helical" evidence="10">
    <location>
        <begin position="258"/>
        <end position="277"/>
    </location>
</feature>
<dbReference type="RefSeq" id="WP_406787097.1">
    <property type="nucleotide sequence ID" value="NZ_JBJIAA010000006.1"/>
</dbReference>
<evidence type="ECO:0000256" key="11">
    <source>
        <dbReference type="RuleBase" id="RU365097"/>
    </source>
</evidence>
<evidence type="ECO:0000256" key="4">
    <source>
        <dbReference type="ARBA" id="ARBA00022505"/>
    </source>
</evidence>
<dbReference type="PROSITE" id="PS50928">
    <property type="entry name" value="ABC_TM1"/>
    <property type="match status" value="1"/>
</dbReference>
<comment type="similarity">
    <text evidence="11">Belongs to the binding-protein-dependent transport system permease family. CysTW subfamily.</text>
</comment>
<dbReference type="Pfam" id="PF00528">
    <property type="entry name" value="BPD_transp_1"/>
    <property type="match status" value="1"/>
</dbReference>
<evidence type="ECO:0000256" key="6">
    <source>
        <dbReference type="ARBA" id="ARBA00022989"/>
    </source>
</evidence>
<dbReference type="NCBIfam" id="TIGR02141">
    <property type="entry name" value="modB_ABC"/>
    <property type="match status" value="1"/>
</dbReference>
<dbReference type="InterPro" id="IPR035906">
    <property type="entry name" value="MetI-like_sf"/>
</dbReference>
<evidence type="ECO:0000256" key="8">
    <source>
        <dbReference type="ARBA" id="ARBA00023136"/>
    </source>
</evidence>
<keyword evidence="3 10" id="KW-0813">Transport</keyword>
<organism evidence="13 14">
    <name type="scientific">Clostridium neuense</name>
    <dbReference type="NCBI Taxonomy" id="1728934"/>
    <lineage>
        <taxon>Bacteria</taxon>
        <taxon>Bacillati</taxon>
        <taxon>Bacillota</taxon>
        <taxon>Clostridia</taxon>
        <taxon>Eubacteriales</taxon>
        <taxon>Clostridiaceae</taxon>
        <taxon>Clostridium</taxon>
    </lineage>
</organism>
<dbReference type="InterPro" id="IPR005667">
    <property type="entry name" value="Sulph_transpt2"/>
</dbReference>
<gene>
    <name evidence="13" type="ORF">ACJDT4_08315</name>
</gene>
<dbReference type="InterPro" id="IPR000515">
    <property type="entry name" value="MetI-like"/>
</dbReference>
<evidence type="ECO:0000256" key="10">
    <source>
        <dbReference type="RuleBase" id="RU363032"/>
    </source>
</evidence>
<evidence type="ECO:0000256" key="7">
    <source>
        <dbReference type="ARBA" id="ARBA00023032"/>
    </source>
</evidence>
<feature type="domain" description="ABC transmembrane type-1" evidence="12">
    <location>
        <begin position="74"/>
        <end position="277"/>
    </location>
</feature>
<dbReference type="PANTHER" id="PTHR30406:SF8">
    <property type="entry name" value="SULFATE TRANSPORT SYSTEM PERMEASE PROTEIN CYST"/>
    <property type="match status" value="1"/>
</dbReference>
<evidence type="ECO:0000313" key="14">
    <source>
        <dbReference type="Proteomes" id="UP001623592"/>
    </source>
</evidence>
<evidence type="ECO:0000313" key="13">
    <source>
        <dbReference type="EMBL" id="MFL0250427.1"/>
    </source>
</evidence>